<feature type="domain" description="PepSY" evidence="2">
    <location>
        <begin position="97"/>
        <end position="155"/>
    </location>
</feature>
<dbReference type="InterPro" id="IPR025711">
    <property type="entry name" value="PepSY"/>
</dbReference>
<dbReference type="Gene3D" id="3.10.450.40">
    <property type="match status" value="2"/>
</dbReference>
<comment type="caution">
    <text evidence="4">The sequence shown here is derived from an EMBL/GenBank/DDBJ whole genome shotgun (WGS) entry which is preliminary data.</text>
</comment>
<dbReference type="RefSeq" id="WP_306980016.1">
    <property type="nucleotide sequence ID" value="NZ_JAUSUA010000001.1"/>
</dbReference>
<organism evidence="4 5">
    <name type="scientific">Alkalicoccobacillus murimartini</name>
    <dbReference type="NCBI Taxonomy" id="171685"/>
    <lineage>
        <taxon>Bacteria</taxon>
        <taxon>Bacillati</taxon>
        <taxon>Bacillota</taxon>
        <taxon>Bacilli</taxon>
        <taxon>Bacillales</taxon>
        <taxon>Bacillaceae</taxon>
        <taxon>Alkalicoccobacillus</taxon>
    </lineage>
</organism>
<dbReference type="EMBL" id="JAUSUA010000001">
    <property type="protein sequence ID" value="MDQ0205957.1"/>
    <property type="molecule type" value="Genomic_DNA"/>
</dbReference>
<evidence type="ECO:0000313" key="5">
    <source>
        <dbReference type="Proteomes" id="UP001225034"/>
    </source>
</evidence>
<dbReference type="InterPro" id="IPR041401">
    <property type="entry name" value="TseB-like_dom"/>
</dbReference>
<feature type="domain" description="Cell wall elongation regulator TseB-like" evidence="3">
    <location>
        <begin position="37"/>
        <end position="80"/>
    </location>
</feature>
<name>A0ABT9YDM6_9BACI</name>
<dbReference type="Pfam" id="PF17881">
    <property type="entry name" value="TseB"/>
    <property type="match status" value="1"/>
</dbReference>
<reference evidence="4 5" key="1">
    <citation type="submission" date="2023-07" db="EMBL/GenBank/DDBJ databases">
        <title>Genomic Encyclopedia of Type Strains, Phase IV (KMG-IV): sequencing the most valuable type-strain genomes for metagenomic binning, comparative biology and taxonomic classification.</title>
        <authorList>
            <person name="Goeker M."/>
        </authorList>
    </citation>
    <scope>NUCLEOTIDE SEQUENCE [LARGE SCALE GENOMIC DNA]</scope>
    <source>
        <strain evidence="4 5">DSM 19154</strain>
    </source>
</reference>
<evidence type="ECO:0000259" key="2">
    <source>
        <dbReference type="Pfam" id="PF03413"/>
    </source>
</evidence>
<dbReference type="InterPro" id="IPR046350">
    <property type="entry name" value="Cystatin_sf"/>
</dbReference>
<feature type="chain" id="PRO_5046195026" evidence="1">
    <location>
        <begin position="24"/>
        <end position="161"/>
    </location>
</feature>
<evidence type="ECO:0000256" key="1">
    <source>
        <dbReference type="SAM" id="SignalP"/>
    </source>
</evidence>
<dbReference type="SUPFAM" id="SSF54403">
    <property type="entry name" value="Cystatin/monellin"/>
    <property type="match status" value="2"/>
</dbReference>
<keyword evidence="5" id="KW-1185">Reference proteome</keyword>
<accession>A0ABT9YDM6</accession>
<proteinExistence type="predicted"/>
<evidence type="ECO:0000259" key="3">
    <source>
        <dbReference type="Pfam" id="PF17881"/>
    </source>
</evidence>
<gene>
    <name evidence="4" type="ORF">J2S05_000731</name>
</gene>
<protein>
    <submittedName>
        <fullName evidence="4">Uncharacterized protein YpmB</fullName>
    </submittedName>
</protein>
<dbReference type="Proteomes" id="UP001225034">
    <property type="component" value="Unassembled WGS sequence"/>
</dbReference>
<keyword evidence="1" id="KW-0732">Signal</keyword>
<evidence type="ECO:0000313" key="4">
    <source>
        <dbReference type="EMBL" id="MDQ0205957.1"/>
    </source>
</evidence>
<dbReference type="Pfam" id="PF03413">
    <property type="entry name" value="PepSY"/>
    <property type="match status" value="1"/>
</dbReference>
<feature type="signal peptide" evidence="1">
    <location>
        <begin position="1"/>
        <end position="23"/>
    </location>
</feature>
<sequence length="161" mass="18100">MKKWVIIGLILFALIVTSASVYAYTTVRSPITDGYDQAEQTLLDSGDLETVEDISYFHGRDSYYVLRGLDADGDQAIAWIKQDFEESAILRKEAEGISAEEAEAIAVEAVNPNRIQSVKVGIEGNTPLYEIKFISESDQQGYYYVAFSDGTFLKRYNLRMD</sequence>